<reference evidence="1 2" key="1">
    <citation type="submission" date="2019-12" db="EMBL/GenBank/DDBJ databases">
        <title>Comparative genomics gives insights into the taxonomy of the Azoarcus-Aromatoleum group and reveals separate origins of nif in the plant-associated Azoarcus and non-plant-associated Aromatoleum sub-groups.</title>
        <authorList>
            <person name="Lafos M."/>
            <person name="Maluk M."/>
            <person name="Batista M."/>
            <person name="Junghare M."/>
            <person name="Carmona M."/>
            <person name="Faoro H."/>
            <person name="Cruz L.M."/>
            <person name="Battistoni F."/>
            <person name="De Souza E."/>
            <person name="Pedrosa F."/>
            <person name="Chen W.-M."/>
            <person name="Poole P.S."/>
            <person name="Dixon R.A."/>
            <person name="James E.K."/>
        </authorList>
    </citation>
    <scope>NUCLEOTIDE SEQUENCE [LARGE SCALE GENOMIC DNA]</scope>
    <source>
        <strain evidence="1 2">T</strain>
    </source>
</reference>
<protein>
    <submittedName>
        <fullName evidence="1">Uncharacterized protein</fullName>
    </submittedName>
</protein>
<dbReference type="EMBL" id="WTVS01000026">
    <property type="protein sequence ID" value="NMF98422.1"/>
    <property type="molecule type" value="Genomic_DNA"/>
</dbReference>
<dbReference type="RefSeq" id="WP_169141173.1">
    <property type="nucleotide sequence ID" value="NZ_WTVS01000026.1"/>
</dbReference>
<accession>A0ABX1NGL5</accession>
<organism evidence="1 2">
    <name type="scientific">Aromatoleum toluolicum</name>
    <dbReference type="NCBI Taxonomy" id="90060"/>
    <lineage>
        <taxon>Bacteria</taxon>
        <taxon>Pseudomonadati</taxon>
        <taxon>Pseudomonadota</taxon>
        <taxon>Betaproteobacteria</taxon>
        <taxon>Rhodocyclales</taxon>
        <taxon>Rhodocyclaceae</taxon>
        <taxon>Aromatoleum</taxon>
    </lineage>
</organism>
<proteinExistence type="predicted"/>
<sequence>MTARFMEMRSDWVMREFCNVVQLRVQRGEMTARAAAEHLRAHLVPLHVALRIVTSN</sequence>
<name>A0ABX1NGL5_9RHOO</name>
<gene>
    <name evidence="1" type="ORF">GPA27_13605</name>
</gene>
<comment type="caution">
    <text evidence="1">The sequence shown here is derived from an EMBL/GenBank/DDBJ whole genome shotgun (WGS) entry which is preliminary data.</text>
</comment>
<evidence type="ECO:0000313" key="1">
    <source>
        <dbReference type="EMBL" id="NMF98422.1"/>
    </source>
</evidence>
<keyword evidence="2" id="KW-1185">Reference proteome</keyword>
<evidence type="ECO:0000313" key="2">
    <source>
        <dbReference type="Proteomes" id="UP000634522"/>
    </source>
</evidence>
<dbReference type="Proteomes" id="UP000634522">
    <property type="component" value="Unassembled WGS sequence"/>
</dbReference>